<evidence type="ECO:0000256" key="4">
    <source>
        <dbReference type="ARBA" id="ARBA00022475"/>
    </source>
</evidence>
<dbReference type="SUPFAM" id="SSF81330">
    <property type="entry name" value="Gated mechanosensitive channel"/>
    <property type="match status" value="1"/>
</dbReference>
<dbReference type="PANTHER" id="PTHR30266:SF2">
    <property type="entry name" value="LARGE-CONDUCTANCE MECHANOSENSITIVE CHANNEL"/>
    <property type="match status" value="1"/>
</dbReference>
<gene>
    <name evidence="10 12" type="primary">mscL</name>
    <name evidence="11" type="ORF">Abin_004_046</name>
    <name evidence="12" type="ORF">AIN02nite_25340</name>
    <name evidence="13" type="ORF">HK17_00385</name>
</gene>
<comment type="similarity">
    <text evidence="2 10">Belongs to the MscL family.</text>
</comment>
<comment type="function">
    <text evidence="10">Channel that opens in response to stretch forces in the membrane lipid bilayer. May participate in the regulation of osmotic pressure changes within the cell.</text>
</comment>
<dbReference type="PRINTS" id="PR01264">
    <property type="entry name" value="MECHCHANNEL"/>
</dbReference>
<evidence type="ECO:0000313" key="14">
    <source>
        <dbReference type="Proteomes" id="UP000032673"/>
    </source>
</evidence>
<feature type="transmembrane region" description="Helical" evidence="10">
    <location>
        <begin position="20"/>
        <end position="43"/>
    </location>
</feature>
<reference evidence="15" key="3">
    <citation type="submission" date="2014-06" db="EMBL/GenBank/DDBJ databases">
        <authorList>
            <person name="Winans N.J."/>
            <person name="Newell P.D."/>
            <person name="Douglas A.E."/>
        </authorList>
    </citation>
    <scope>NUCLEOTIDE SEQUENCE [LARGE SCALE GENOMIC DNA]</scope>
</reference>
<dbReference type="InterPro" id="IPR019823">
    <property type="entry name" value="Mechanosensitive_channel_CS"/>
</dbReference>
<dbReference type="Proteomes" id="UP000032673">
    <property type="component" value="Unassembled WGS sequence"/>
</dbReference>
<evidence type="ECO:0000313" key="16">
    <source>
        <dbReference type="Proteomes" id="UP000321104"/>
    </source>
</evidence>
<keyword evidence="10" id="KW-0997">Cell inner membrane</keyword>
<keyword evidence="3 10" id="KW-0813">Transport</keyword>
<keyword evidence="9 10" id="KW-0407">Ion channel</keyword>
<evidence type="ECO:0000256" key="7">
    <source>
        <dbReference type="ARBA" id="ARBA00023065"/>
    </source>
</evidence>
<evidence type="ECO:0000256" key="1">
    <source>
        <dbReference type="ARBA" id="ARBA00004651"/>
    </source>
</evidence>
<dbReference type="HAMAP" id="MF_00115">
    <property type="entry name" value="MscL"/>
    <property type="match status" value="1"/>
</dbReference>
<reference evidence="12 16" key="4">
    <citation type="submission" date="2019-07" db="EMBL/GenBank/DDBJ databases">
        <title>Whole genome shotgun sequence of Acetobacter indonesiensis NBRC 16471.</title>
        <authorList>
            <person name="Hosoyama A."/>
            <person name="Uohara A."/>
            <person name="Ohji S."/>
            <person name="Ichikawa N."/>
        </authorList>
    </citation>
    <scope>NUCLEOTIDE SEQUENCE [LARGE SCALE GENOMIC DNA]</scope>
    <source>
        <strain evidence="12 16">NBRC 16471</strain>
    </source>
</reference>
<dbReference type="EMBL" id="JOPA01000010">
    <property type="protein sequence ID" value="OUI95101.1"/>
    <property type="molecule type" value="Genomic_DNA"/>
</dbReference>
<sequence length="152" mass="16352">MADIKSRVHAPGWVGEFRAFIMRGNVVDLAVGVIIGAAFTSIVNSLVKDIFNPIIGLLIGGIDFSNLFVTLKGPHLATLAEAQKAGAVTINIGLFVNAVIQFLIVGLVIFWTVKALTRMHVREDAAPAEPPAPTKTELLLEQIRDELAARKV</sequence>
<dbReference type="PROSITE" id="PS01327">
    <property type="entry name" value="MSCL"/>
    <property type="match status" value="1"/>
</dbReference>
<evidence type="ECO:0000256" key="9">
    <source>
        <dbReference type="ARBA" id="ARBA00023303"/>
    </source>
</evidence>
<dbReference type="GO" id="GO:0008381">
    <property type="term" value="F:mechanosensitive monoatomic ion channel activity"/>
    <property type="evidence" value="ECO:0007669"/>
    <property type="project" value="UniProtKB-UniRule"/>
</dbReference>
<dbReference type="NCBIfam" id="NF010557">
    <property type="entry name" value="PRK13952.1"/>
    <property type="match status" value="1"/>
</dbReference>
<dbReference type="Pfam" id="PF01741">
    <property type="entry name" value="MscL"/>
    <property type="match status" value="1"/>
</dbReference>
<name>A0A252AWD5_9PROT</name>
<dbReference type="PANTHER" id="PTHR30266">
    <property type="entry name" value="MECHANOSENSITIVE CHANNEL MSCL"/>
    <property type="match status" value="1"/>
</dbReference>
<dbReference type="Proteomes" id="UP000194641">
    <property type="component" value="Unassembled WGS sequence"/>
</dbReference>
<proteinExistence type="inferred from homology"/>
<reference evidence="11 14" key="1">
    <citation type="submission" date="2012-11" db="EMBL/GenBank/DDBJ databases">
        <title>Whole genome sequence of Acetobacter indonesiensis 5H-1.</title>
        <authorList>
            <person name="Azuma Y."/>
            <person name="Higashiura N."/>
            <person name="Hirakawa H."/>
            <person name="Matsushita K."/>
        </authorList>
    </citation>
    <scope>NUCLEOTIDE SEQUENCE [LARGE SCALE GENOMIC DNA]</scope>
    <source>
        <strain evidence="11 14">5H-1</strain>
    </source>
</reference>
<reference evidence="13" key="2">
    <citation type="submission" date="2014-06" db="EMBL/GenBank/DDBJ databases">
        <authorList>
            <person name="Ju J."/>
            <person name="Zhang J."/>
        </authorList>
    </citation>
    <scope>NUCLEOTIDE SEQUENCE [LARGE SCALE GENOMIC DNA]</scope>
    <source>
        <strain evidence="13">DmL_051</strain>
    </source>
</reference>
<evidence type="ECO:0000313" key="15">
    <source>
        <dbReference type="Proteomes" id="UP000194641"/>
    </source>
</evidence>
<feature type="transmembrane region" description="Helical" evidence="10">
    <location>
        <begin position="89"/>
        <end position="113"/>
    </location>
</feature>
<evidence type="ECO:0000256" key="6">
    <source>
        <dbReference type="ARBA" id="ARBA00022989"/>
    </source>
</evidence>
<keyword evidence="5 10" id="KW-0812">Transmembrane</keyword>
<evidence type="ECO:0000256" key="10">
    <source>
        <dbReference type="HAMAP-Rule" id="MF_00115"/>
    </source>
</evidence>
<keyword evidence="6 10" id="KW-1133">Transmembrane helix</keyword>
<dbReference type="EMBL" id="BAMW01000004">
    <property type="protein sequence ID" value="GAN61976.1"/>
    <property type="molecule type" value="Genomic_DNA"/>
</dbReference>
<dbReference type="GO" id="GO:0005886">
    <property type="term" value="C:plasma membrane"/>
    <property type="evidence" value="ECO:0007669"/>
    <property type="project" value="UniProtKB-SubCell"/>
</dbReference>
<evidence type="ECO:0000256" key="5">
    <source>
        <dbReference type="ARBA" id="ARBA00022692"/>
    </source>
</evidence>
<evidence type="ECO:0000313" key="12">
    <source>
        <dbReference type="EMBL" id="GEN04509.1"/>
    </source>
</evidence>
<dbReference type="Proteomes" id="UP000321104">
    <property type="component" value="Unassembled WGS sequence"/>
</dbReference>
<evidence type="ECO:0000313" key="11">
    <source>
        <dbReference type="EMBL" id="GAN61976.1"/>
    </source>
</evidence>
<protein>
    <recommendedName>
        <fullName evidence="10">Large-conductance mechanosensitive channel</fullName>
    </recommendedName>
</protein>
<dbReference type="Gene3D" id="1.10.1200.120">
    <property type="entry name" value="Large-conductance mechanosensitive channel, MscL, domain 1"/>
    <property type="match status" value="1"/>
</dbReference>
<comment type="caution">
    <text evidence="13">The sequence shown here is derived from an EMBL/GenBank/DDBJ whole genome shotgun (WGS) entry which is preliminary data.</text>
</comment>
<accession>A0A252AWD5</accession>
<keyword evidence="4 10" id="KW-1003">Cell membrane</keyword>
<dbReference type="NCBIfam" id="TIGR00220">
    <property type="entry name" value="mscL"/>
    <property type="match status" value="1"/>
</dbReference>
<evidence type="ECO:0000313" key="13">
    <source>
        <dbReference type="EMBL" id="OUI95101.1"/>
    </source>
</evidence>
<organism evidence="13 15">
    <name type="scientific">Acetobacter indonesiensis</name>
    <dbReference type="NCBI Taxonomy" id="104101"/>
    <lineage>
        <taxon>Bacteria</taxon>
        <taxon>Pseudomonadati</taxon>
        <taxon>Pseudomonadota</taxon>
        <taxon>Alphaproteobacteria</taxon>
        <taxon>Acetobacterales</taxon>
        <taxon>Acetobacteraceae</taxon>
        <taxon>Acetobacter</taxon>
    </lineage>
</organism>
<evidence type="ECO:0000256" key="3">
    <source>
        <dbReference type="ARBA" id="ARBA00022448"/>
    </source>
</evidence>
<dbReference type="AlphaFoldDB" id="A0A252AWD5"/>
<dbReference type="InterPro" id="IPR001185">
    <property type="entry name" value="MS_channel"/>
</dbReference>
<comment type="subunit">
    <text evidence="10">Homopentamer.</text>
</comment>
<keyword evidence="8 10" id="KW-0472">Membrane</keyword>
<evidence type="ECO:0000256" key="2">
    <source>
        <dbReference type="ARBA" id="ARBA00007254"/>
    </source>
</evidence>
<evidence type="ECO:0000256" key="8">
    <source>
        <dbReference type="ARBA" id="ARBA00023136"/>
    </source>
</evidence>
<feature type="transmembrane region" description="Helical" evidence="10">
    <location>
        <begin position="50"/>
        <end position="69"/>
    </location>
</feature>
<dbReference type="NCBIfam" id="NF001843">
    <property type="entry name" value="PRK00567.1-4"/>
    <property type="match status" value="1"/>
</dbReference>
<comment type="subcellular location">
    <subcellularLocation>
        <location evidence="10">Cell inner membrane</location>
        <topology evidence="10">Multi-pass membrane protein</topology>
    </subcellularLocation>
    <subcellularLocation>
        <location evidence="1">Cell membrane</location>
        <topology evidence="1">Multi-pass membrane protein</topology>
    </subcellularLocation>
</comment>
<dbReference type="EMBL" id="BJXQ01000020">
    <property type="protein sequence ID" value="GEN04509.1"/>
    <property type="molecule type" value="Genomic_DNA"/>
</dbReference>
<dbReference type="InterPro" id="IPR037673">
    <property type="entry name" value="MSC/AndL"/>
</dbReference>
<keyword evidence="7 10" id="KW-0406">Ion transport</keyword>
<keyword evidence="14" id="KW-1185">Reference proteome</keyword>
<dbReference type="RefSeq" id="WP_048844539.1">
    <property type="nucleotide sequence ID" value="NZ_BAMW01000004.1"/>
</dbReference>
<dbReference type="InterPro" id="IPR036019">
    <property type="entry name" value="MscL_channel"/>
</dbReference>